<organism evidence="2 3">
    <name type="scientific">Mycena rosella</name>
    <name type="common">Pink bonnet</name>
    <name type="synonym">Agaricus rosellus</name>
    <dbReference type="NCBI Taxonomy" id="1033263"/>
    <lineage>
        <taxon>Eukaryota</taxon>
        <taxon>Fungi</taxon>
        <taxon>Dikarya</taxon>
        <taxon>Basidiomycota</taxon>
        <taxon>Agaricomycotina</taxon>
        <taxon>Agaricomycetes</taxon>
        <taxon>Agaricomycetidae</taxon>
        <taxon>Agaricales</taxon>
        <taxon>Marasmiineae</taxon>
        <taxon>Mycenaceae</taxon>
        <taxon>Mycena</taxon>
    </lineage>
</organism>
<proteinExistence type="predicted"/>
<sequence length="152" mass="16254">MPKPARNDVEASVPLAFDEEDEDFAMPPGADGADDDDVFLRVHADREDDALSATTSVASVLTPATSAHALDEEGAGAGGILDLSRSLELGDGTAGEETWHGWGAEDTRAVEEAERFDDISVVGFLDEEQAAMRVAEEQRRIGKGGARKKRRN</sequence>
<dbReference type="EMBL" id="JARKIE010000074">
    <property type="protein sequence ID" value="KAJ7689111.1"/>
    <property type="molecule type" value="Genomic_DNA"/>
</dbReference>
<evidence type="ECO:0000256" key="1">
    <source>
        <dbReference type="SAM" id="MobiDB-lite"/>
    </source>
</evidence>
<gene>
    <name evidence="2" type="ORF">B0H17DRAFT_1202477</name>
</gene>
<evidence type="ECO:0000313" key="3">
    <source>
        <dbReference type="Proteomes" id="UP001221757"/>
    </source>
</evidence>
<feature type="region of interest" description="Disordered" evidence="1">
    <location>
        <begin position="1"/>
        <end position="34"/>
    </location>
</feature>
<name>A0AAD7DFK5_MYCRO</name>
<reference evidence="2" key="1">
    <citation type="submission" date="2023-03" db="EMBL/GenBank/DDBJ databases">
        <title>Massive genome expansion in bonnet fungi (Mycena s.s.) driven by repeated elements and novel gene families across ecological guilds.</title>
        <authorList>
            <consortium name="Lawrence Berkeley National Laboratory"/>
            <person name="Harder C.B."/>
            <person name="Miyauchi S."/>
            <person name="Viragh M."/>
            <person name="Kuo A."/>
            <person name="Thoen E."/>
            <person name="Andreopoulos B."/>
            <person name="Lu D."/>
            <person name="Skrede I."/>
            <person name="Drula E."/>
            <person name="Henrissat B."/>
            <person name="Morin E."/>
            <person name="Kohler A."/>
            <person name="Barry K."/>
            <person name="LaButti K."/>
            <person name="Morin E."/>
            <person name="Salamov A."/>
            <person name="Lipzen A."/>
            <person name="Mereny Z."/>
            <person name="Hegedus B."/>
            <person name="Baldrian P."/>
            <person name="Stursova M."/>
            <person name="Weitz H."/>
            <person name="Taylor A."/>
            <person name="Grigoriev I.V."/>
            <person name="Nagy L.G."/>
            <person name="Martin F."/>
            <person name="Kauserud H."/>
        </authorList>
    </citation>
    <scope>NUCLEOTIDE SEQUENCE</scope>
    <source>
        <strain evidence="2">CBHHK067</strain>
    </source>
</reference>
<evidence type="ECO:0000313" key="2">
    <source>
        <dbReference type="EMBL" id="KAJ7689111.1"/>
    </source>
</evidence>
<keyword evidence="3" id="KW-1185">Reference proteome</keyword>
<dbReference type="Proteomes" id="UP001221757">
    <property type="component" value="Unassembled WGS sequence"/>
</dbReference>
<dbReference type="AlphaFoldDB" id="A0AAD7DFK5"/>
<comment type="caution">
    <text evidence="2">The sequence shown here is derived from an EMBL/GenBank/DDBJ whole genome shotgun (WGS) entry which is preliminary data.</text>
</comment>
<accession>A0AAD7DFK5</accession>
<protein>
    <submittedName>
        <fullName evidence="2">Uncharacterized protein</fullName>
    </submittedName>
</protein>